<proteinExistence type="predicted"/>
<evidence type="ECO:0000256" key="1">
    <source>
        <dbReference type="SAM" id="SignalP"/>
    </source>
</evidence>
<name>A0A7R9AHZ4_9CRUS</name>
<sequence length="77" mass="8982">MTLVKRSVVLLCVTLMLASLFVQLTDATRRKPNDLFNGSIFGKRSSSDYYLRWNQALCRLAVDPNCQWLRREEESRT</sequence>
<dbReference type="EMBL" id="CAJPEV010009904">
    <property type="protein sequence ID" value="CAG0905838.1"/>
    <property type="molecule type" value="Genomic_DNA"/>
</dbReference>
<dbReference type="Proteomes" id="UP000677054">
    <property type="component" value="Unassembled WGS sequence"/>
</dbReference>
<protein>
    <submittedName>
        <fullName evidence="2">Uncharacterized protein</fullName>
    </submittedName>
</protein>
<organism evidence="2">
    <name type="scientific">Darwinula stevensoni</name>
    <dbReference type="NCBI Taxonomy" id="69355"/>
    <lineage>
        <taxon>Eukaryota</taxon>
        <taxon>Metazoa</taxon>
        <taxon>Ecdysozoa</taxon>
        <taxon>Arthropoda</taxon>
        <taxon>Crustacea</taxon>
        <taxon>Oligostraca</taxon>
        <taxon>Ostracoda</taxon>
        <taxon>Podocopa</taxon>
        <taxon>Podocopida</taxon>
        <taxon>Darwinulocopina</taxon>
        <taxon>Darwinuloidea</taxon>
        <taxon>Darwinulidae</taxon>
        <taxon>Darwinula</taxon>
    </lineage>
</organism>
<accession>A0A7R9AHZ4</accession>
<feature type="chain" id="PRO_5036209976" evidence="1">
    <location>
        <begin position="28"/>
        <end position="77"/>
    </location>
</feature>
<dbReference type="OrthoDB" id="8190180at2759"/>
<evidence type="ECO:0000313" key="2">
    <source>
        <dbReference type="EMBL" id="CAD7254477.1"/>
    </source>
</evidence>
<gene>
    <name evidence="2" type="ORF">DSTB1V02_LOCUS14223</name>
</gene>
<dbReference type="AlphaFoldDB" id="A0A7R9AHZ4"/>
<feature type="signal peptide" evidence="1">
    <location>
        <begin position="1"/>
        <end position="27"/>
    </location>
</feature>
<reference evidence="2" key="1">
    <citation type="submission" date="2020-11" db="EMBL/GenBank/DDBJ databases">
        <authorList>
            <person name="Tran Van P."/>
        </authorList>
    </citation>
    <scope>NUCLEOTIDE SEQUENCE</scope>
</reference>
<keyword evidence="3" id="KW-1185">Reference proteome</keyword>
<dbReference type="EMBL" id="LR909422">
    <property type="protein sequence ID" value="CAD7254477.1"/>
    <property type="molecule type" value="Genomic_DNA"/>
</dbReference>
<evidence type="ECO:0000313" key="3">
    <source>
        <dbReference type="Proteomes" id="UP000677054"/>
    </source>
</evidence>
<keyword evidence="1" id="KW-0732">Signal</keyword>